<dbReference type="Proteomes" id="UP001367508">
    <property type="component" value="Unassembled WGS sequence"/>
</dbReference>
<feature type="transmembrane region" description="Helical" evidence="1">
    <location>
        <begin position="193"/>
        <end position="217"/>
    </location>
</feature>
<gene>
    <name evidence="2" type="ORF">VNO77_04510</name>
</gene>
<dbReference type="EMBL" id="JAYMYQ010000001">
    <property type="protein sequence ID" value="KAK7362399.1"/>
    <property type="molecule type" value="Genomic_DNA"/>
</dbReference>
<organism evidence="2 3">
    <name type="scientific">Canavalia gladiata</name>
    <name type="common">Sword bean</name>
    <name type="synonym">Dolichos gladiatus</name>
    <dbReference type="NCBI Taxonomy" id="3824"/>
    <lineage>
        <taxon>Eukaryota</taxon>
        <taxon>Viridiplantae</taxon>
        <taxon>Streptophyta</taxon>
        <taxon>Embryophyta</taxon>
        <taxon>Tracheophyta</taxon>
        <taxon>Spermatophyta</taxon>
        <taxon>Magnoliopsida</taxon>
        <taxon>eudicotyledons</taxon>
        <taxon>Gunneridae</taxon>
        <taxon>Pentapetalae</taxon>
        <taxon>rosids</taxon>
        <taxon>fabids</taxon>
        <taxon>Fabales</taxon>
        <taxon>Fabaceae</taxon>
        <taxon>Papilionoideae</taxon>
        <taxon>50 kb inversion clade</taxon>
        <taxon>NPAAA clade</taxon>
        <taxon>indigoferoid/millettioid clade</taxon>
        <taxon>Phaseoleae</taxon>
        <taxon>Canavalia</taxon>
    </lineage>
</organism>
<evidence type="ECO:0008006" key="4">
    <source>
        <dbReference type="Google" id="ProtNLM"/>
    </source>
</evidence>
<feature type="transmembrane region" description="Helical" evidence="1">
    <location>
        <begin position="51"/>
        <end position="76"/>
    </location>
</feature>
<dbReference type="PANTHER" id="PTHR33133">
    <property type="entry name" value="OS08G0107100 PROTEIN-RELATED"/>
    <property type="match status" value="1"/>
</dbReference>
<feature type="transmembrane region" description="Helical" evidence="1">
    <location>
        <begin position="23"/>
        <end position="45"/>
    </location>
</feature>
<keyword evidence="1" id="KW-0472">Membrane</keyword>
<feature type="transmembrane region" description="Helical" evidence="1">
    <location>
        <begin position="237"/>
        <end position="261"/>
    </location>
</feature>
<protein>
    <recommendedName>
        <fullName evidence="4">Transmembrane protein</fullName>
    </recommendedName>
</protein>
<evidence type="ECO:0000313" key="2">
    <source>
        <dbReference type="EMBL" id="KAK7362399.1"/>
    </source>
</evidence>
<proteinExistence type="predicted"/>
<evidence type="ECO:0000256" key="1">
    <source>
        <dbReference type="SAM" id="Phobius"/>
    </source>
</evidence>
<keyword evidence="1" id="KW-1133">Transmembrane helix</keyword>
<accession>A0AAN9MWN4</accession>
<feature type="transmembrane region" description="Helical" evidence="1">
    <location>
        <begin position="142"/>
        <end position="172"/>
    </location>
</feature>
<keyword evidence="3" id="KW-1185">Reference proteome</keyword>
<feature type="transmembrane region" description="Helical" evidence="1">
    <location>
        <begin position="97"/>
        <end position="127"/>
    </location>
</feature>
<sequence>MATNLWDLLSESKHIIKANRRHFLTLSFIFLLPLSFSSLIIYSFLSHTPFYFPLLCSLFSLVFSNCAVISITYSAFHFFYGEPVNLSSAIKSISTSFLPLFATTIVSQFILFFIFLFYGLLLLLIIFGAEVLNVTIPFSSPYFIGFIVALPLLLVVLYFQVNLTLVPVLVVLESCWGLEPLRRSMRLIRGMKRLALSSFFFFGFFMGIFMWSCLFLTRGSFGIDENLGFGVRDWVLIVANSYFIAMLMLSSVVVNTVLYIYCKANHGEFAHEFRKDYVSLPLHDGKASLHV</sequence>
<comment type="caution">
    <text evidence="2">The sequence shown here is derived from an EMBL/GenBank/DDBJ whole genome shotgun (WGS) entry which is preliminary data.</text>
</comment>
<reference evidence="2 3" key="1">
    <citation type="submission" date="2024-01" db="EMBL/GenBank/DDBJ databases">
        <title>The genomes of 5 underutilized Papilionoideae crops provide insights into root nodulation and disease resistanc.</title>
        <authorList>
            <person name="Jiang F."/>
        </authorList>
    </citation>
    <scope>NUCLEOTIDE SEQUENCE [LARGE SCALE GENOMIC DNA]</scope>
    <source>
        <strain evidence="2">LVBAO_FW01</strain>
        <tissue evidence="2">Leaves</tissue>
    </source>
</reference>
<name>A0AAN9MWN4_CANGL</name>
<dbReference type="AlphaFoldDB" id="A0AAN9MWN4"/>
<keyword evidence="1" id="KW-0812">Transmembrane</keyword>
<evidence type="ECO:0000313" key="3">
    <source>
        <dbReference type="Proteomes" id="UP001367508"/>
    </source>
</evidence>
<dbReference type="PANTHER" id="PTHR33133:SF7">
    <property type="entry name" value="F26K24.10 PROTEIN-RELATED"/>
    <property type="match status" value="1"/>
</dbReference>